<keyword evidence="3" id="KW-1185">Reference proteome</keyword>
<feature type="compositionally biased region" description="Low complexity" evidence="1">
    <location>
        <begin position="40"/>
        <end position="53"/>
    </location>
</feature>
<name>A0ABV5G1P3_9MICC</name>
<protein>
    <submittedName>
        <fullName evidence="2">Uncharacterized protein</fullName>
    </submittedName>
</protein>
<sequence>MRHIGLPRRWRPHWPGPNGASVRARSRARPPGRGPPSRCPRPWRSSARRSGPAWLRRARCCLGPLTGSPRRSRPSSTGWPRPSRGLEARWRASTSPPRRHASPRWPARPRRRLTASRSPQLSRRPW</sequence>
<evidence type="ECO:0000256" key="1">
    <source>
        <dbReference type="SAM" id="MobiDB-lite"/>
    </source>
</evidence>
<gene>
    <name evidence="2" type="ORF">ACFFX0_17280</name>
</gene>
<feature type="region of interest" description="Disordered" evidence="1">
    <location>
        <begin position="1"/>
        <end position="126"/>
    </location>
</feature>
<feature type="compositionally biased region" description="Low complexity" evidence="1">
    <location>
        <begin position="63"/>
        <end position="83"/>
    </location>
</feature>
<feature type="compositionally biased region" description="Polar residues" evidence="1">
    <location>
        <begin position="115"/>
        <end position="126"/>
    </location>
</feature>
<dbReference type="EMBL" id="JBHMFI010000001">
    <property type="protein sequence ID" value="MFB9072858.1"/>
    <property type="molecule type" value="Genomic_DNA"/>
</dbReference>
<reference evidence="2 3" key="1">
    <citation type="submission" date="2024-09" db="EMBL/GenBank/DDBJ databases">
        <authorList>
            <person name="Sun Q."/>
            <person name="Mori K."/>
        </authorList>
    </citation>
    <scope>NUCLEOTIDE SEQUENCE [LARGE SCALE GENOMIC DNA]</scope>
    <source>
        <strain evidence="2 3">CCM 7609</strain>
    </source>
</reference>
<evidence type="ECO:0000313" key="3">
    <source>
        <dbReference type="Proteomes" id="UP001589575"/>
    </source>
</evidence>
<organism evidence="2 3">
    <name type="scientific">Citricoccus parietis</name>
    <dbReference type="NCBI Taxonomy" id="592307"/>
    <lineage>
        <taxon>Bacteria</taxon>
        <taxon>Bacillati</taxon>
        <taxon>Actinomycetota</taxon>
        <taxon>Actinomycetes</taxon>
        <taxon>Micrococcales</taxon>
        <taxon>Micrococcaceae</taxon>
        <taxon>Citricoccus</taxon>
    </lineage>
</organism>
<evidence type="ECO:0000313" key="2">
    <source>
        <dbReference type="EMBL" id="MFB9072858.1"/>
    </source>
</evidence>
<accession>A0ABV5G1P3</accession>
<proteinExistence type="predicted"/>
<dbReference type="Proteomes" id="UP001589575">
    <property type="component" value="Unassembled WGS sequence"/>
</dbReference>
<feature type="compositionally biased region" description="Basic residues" evidence="1">
    <location>
        <begin position="1"/>
        <end position="12"/>
    </location>
</feature>
<comment type="caution">
    <text evidence="2">The sequence shown here is derived from an EMBL/GenBank/DDBJ whole genome shotgun (WGS) entry which is preliminary data.</text>
</comment>
<feature type="compositionally biased region" description="Basic residues" evidence="1">
    <location>
        <begin position="97"/>
        <end position="114"/>
    </location>
</feature>